<proteinExistence type="predicted"/>
<dbReference type="GeneID" id="122142560"/>
<organism evidence="2">
    <name type="scientific">Cyprinus carpio</name>
    <name type="common">Common carp</name>
    <dbReference type="NCBI Taxonomy" id="7962"/>
    <lineage>
        <taxon>Eukaryota</taxon>
        <taxon>Metazoa</taxon>
        <taxon>Chordata</taxon>
        <taxon>Craniata</taxon>
        <taxon>Vertebrata</taxon>
        <taxon>Euteleostomi</taxon>
        <taxon>Actinopterygii</taxon>
        <taxon>Neopterygii</taxon>
        <taxon>Teleostei</taxon>
        <taxon>Ostariophysi</taxon>
        <taxon>Cypriniformes</taxon>
        <taxon>Cyprinidae</taxon>
        <taxon>Cyprininae</taxon>
        <taxon>Cyprinus</taxon>
    </lineage>
</organism>
<feature type="domain" description="CxC7-like cysteine cluster associated with KDZ transposases" evidence="1">
    <location>
        <begin position="135"/>
        <end position="197"/>
    </location>
</feature>
<gene>
    <name evidence="2" type="primary">LOC122142560</name>
</gene>
<accession>A0A9Q9XYM9</accession>
<dbReference type="Pfam" id="PF18866">
    <property type="entry name" value="CxC7"/>
    <property type="match status" value="1"/>
</dbReference>
<dbReference type="InterPro" id="IPR041300">
    <property type="entry name" value="CxC7"/>
</dbReference>
<evidence type="ECO:0000313" key="2">
    <source>
        <dbReference type="RefSeq" id="XP_042609716.1"/>
    </source>
</evidence>
<dbReference type="KEGG" id="ccar:122142560"/>
<protein>
    <submittedName>
        <fullName evidence="2">Uncharacterized protein LOC122142560</fullName>
    </submittedName>
</protein>
<evidence type="ECO:0000259" key="1">
    <source>
        <dbReference type="Pfam" id="PF18866"/>
    </source>
</evidence>
<dbReference type="Proteomes" id="UP001155660">
    <property type="component" value="Unplaced"/>
</dbReference>
<reference evidence="2" key="1">
    <citation type="submission" date="2025-08" db="UniProtKB">
        <authorList>
            <consortium name="RefSeq"/>
        </authorList>
    </citation>
    <scope>IDENTIFICATION</scope>
    <source>
        <tissue evidence="2">Muscle</tissue>
    </source>
</reference>
<dbReference type="OrthoDB" id="8951552at2759"/>
<name>A0A9Q9XYM9_CYPCA</name>
<sequence length="203" mass="23602">MPCLRRWWCTALVENLEIEGHGRRFAHFTKQGIEMASGSLDPIFRIPRKRKYEEPVLSNPCKVKKPCKVEPSPKGIGILQLPEEILHRIFIHVVLQDGDPAIHTLALTRKHFWRVVREESFLKEAHFCWLDSVVNWDAFSEEHRRTYRTPYRITCCIHCNSLYKDCEGYRGCGQRGKLQGFYSDNEFAGYCSADCFYEAGGTL</sequence>
<dbReference type="RefSeq" id="XP_042609716.1">
    <property type="nucleotide sequence ID" value="XM_042753782.1"/>
</dbReference>
<dbReference type="AlphaFoldDB" id="A0A9Q9XYM9"/>